<accession>A0A8S9INH8</accession>
<feature type="compositionally biased region" description="Low complexity" evidence="1">
    <location>
        <begin position="35"/>
        <end position="49"/>
    </location>
</feature>
<reference evidence="2" key="1">
    <citation type="submission" date="2019-12" db="EMBL/GenBank/DDBJ databases">
        <title>Genome sequencing and annotation of Brassica cretica.</title>
        <authorList>
            <person name="Studholme D.J."/>
            <person name="Sarris P.F."/>
        </authorList>
    </citation>
    <scope>NUCLEOTIDE SEQUENCE</scope>
    <source>
        <strain evidence="2">PFS-102/07</strain>
        <tissue evidence="2">Leaf</tissue>
    </source>
</reference>
<comment type="caution">
    <text evidence="2">The sequence shown here is derived from an EMBL/GenBank/DDBJ whole genome shotgun (WGS) entry which is preliminary data.</text>
</comment>
<protein>
    <submittedName>
        <fullName evidence="2">Uncharacterized protein</fullName>
    </submittedName>
</protein>
<evidence type="ECO:0000313" key="2">
    <source>
        <dbReference type="EMBL" id="KAF2570606.1"/>
    </source>
</evidence>
<gene>
    <name evidence="2" type="ORF">F2Q70_00004399</name>
</gene>
<dbReference type="EMBL" id="QGKY02001015">
    <property type="protein sequence ID" value="KAF2570606.1"/>
    <property type="molecule type" value="Genomic_DNA"/>
</dbReference>
<sequence length="124" mass="13501">MHSFGTGGRSSPMGEVTSVRVVLVHGRGDLGSGHPRPWVRSPRRGSSSPMGEVTRVETVLTLGQGGRSLLTIETSSRLILFSKFLSSHPRKTVLYLINRFPGMSNFQGSIESWFSGNFQALIPS</sequence>
<dbReference type="AlphaFoldDB" id="A0A8S9INH8"/>
<feature type="region of interest" description="Disordered" evidence="1">
    <location>
        <begin position="27"/>
        <end position="52"/>
    </location>
</feature>
<organism evidence="2">
    <name type="scientific">Brassica cretica</name>
    <name type="common">Mustard</name>
    <dbReference type="NCBI Taxonomy" id="69181"/>
    <lineage>
        <taxon>Eukaryota</taxon>
        <taxon>Viridiplantae</taxon>
        <taxon>Streptophyta</taxon>
        <taxon>Embryophyta</taxon>
        <taxon>Tracheophyta</taxon>
        <taxon>Spermatophyta</taxon>
        <taxon>Magnoliopsida</taxon>
        <taxon>eudicotyledons</taxon>
        <taxon>Gunneridae</taxon>
        <taxon>Pentapetalae</taxon>
        <taxon>rosids</taxon>
        <taxon>malvids</taxon>
        <taxon>Brassicales</taxon>
        <taxon>Brassicaceae</taxon>
        <taxon>Brassiceae</taxon>
        <taxon>Brassica</taxon>
    </lineage>
</organism>
<proteinExistence type="predicted"/>
<evidence type="ECO:0000256" key="1">
    <source>
        <dbReference type="SAM" id="MobiDB-lite"/>
    </source>
</evidence>
<name>A0A8S9INH8_BRACR</name>